<comment type="similarity">
    <text evidence="2">Belongs to the PPR family. PCMP-E subfamily.</text>
</comment>
<reference evidence="4 5" key="1">
    <citation type="journal article" date="2021" name="Nat. Commun.">
        <title>Incipient diploidization of the medicinal plant Perilla within 10,000 years.</title>
        <authorList>
            <person name="Zhang Y."/>
            <person name="Shen Q."/>
            <person name="Leng L."/>
            <person name="Zhang D."/>
            <person name="Chen S."/>
            <person name="Shi Y."/>
            <person name="Ning Z."/>
            <person name="Chen S."/>
        </authorList>
    </citation>
    <scope>NUCLEOTIDE SEQUENCE [LARGE SCALE GENOMIC DNA]</scope>
    <source>
        <strain evidence="5">cv. PC099</strain>
    </source>
</reference>
<dbReference type="InterPro" id="IPR046960">
    <property type="entry name" value="PPR_At4g14850-like_plant"/>
</dbReference>
<dbReference type="Pfam" id="PF01535">
    <property type="entry name" value="PPR"/>
    <property type="match status" value="4"/>
</dbReference>
<evidence type="ECO:0000256" key="2">
    <source>
        <dbReference type="ARBA" id="ARBA00061659"/>
    </source>
</evidence>
<sequence length="556" mass="61727">MPLLPVLEHSPFAILPLLKSCKTVRNLNQIHTHIIRRGYEQDHFLIAQFLSICAAVLPASSCYPTTVFNAVISPNIYLWNILMKAHCENASIGECFALFRRMRKGANVVPDKFTFPSLIKACSSVMALREGRVVHAAAVRCGTEGDVFLGSSLIDFYGKCREIECARKVFDEMSVRNEVSWTSMMVGYLNCGDTDAARWMFDEMPKRNGATWNAMIKGLVKLGDLVSAKKVFDAMPVRDEVSFTTLIDGYAKAGDMAAARSMFDEMPSKDLVTWSTLMSGYVQNGKPGEAVKVFGEMWAMNLKPDEFILVSLMSACAQLGSLELAKWIESYMREGSYDMGRAHVAAALVDMNAKCGNMERATKLFEEMPERDLVSYCSMIQGLCIHGCGAQAVSLFNRMIDEGVRPDDVAFTIILTTCSHAGLVDEGCRFFDLMIKKYSLSPSPDHYACMVNLLGKSGKLKDAYELLQSMPVESYAGAWGALLGACRLHCDIELGEIVAKRLFEVEPQNSGNYVLLSNIYAEADRWMNVSDLRERMSEKGLRKIPGCSYLESTTPA</sequence>
<feature type="repeat" description="PPR" evidence="3">
    <location>
        <begin position="239"/>
        <end position="269"/>
    </location>
</feature>
<keyword evidence="1" id="KW-0677">Repeat</keyword>
<dbReference type="PANTHER" id="PTHR47926:SF467">
    <property type="entry name" value="REPEAT-CONTAINING PROTEIN, PUTATIVE-RELATED"/>
    <property type="match status" value="1"/>
</dbReference>
<dbReference type="FunFam" id="1.25.40.10:FF:001156">
    <property type="entry name" value="Pentatricopeptide repeat-containing protein At5g61800"/>
    <property type="match status" value="1"/>
</dbReference>
<evidence type="ECO:0000256" key="1">
    <source>
        <dbReference type="ARBA" id="ARBA00022737"/>
    </source>
</evidence>
<dbReference type="Proteomes" id="UP001190926">
    <property type="component" value="Unassembled WGS sequence"/>
</dbReference>
<organism evidence="4 5">
    <name type="scientific">Perilla frutescens var. hirtella</name>
    <name type="common">Perilla citriodora</name>
    <name type="synonym">Perilla setoyensis</name>
    <dbReference type="NCBI Taxonomy" id="608512"/>
    <lineage>
        <taxon>Eukaryota</taxon>
        <taxon>Viridiplantae</taxon>
        <taxon>Streptophyta</taxon>
        <taxon>Embryophyta</taxon>
        <taxon>Tracheophyta</taxon>
        <taxon>Spermatophyta</taxon>
        <taxon>Magnoliopsida</taxon>
        <taxon>eudicotyledons</taxon>
        <taxon>Gunneridae</taxon>
        <taxon>Pentapetalae</taxon>
        <taxon>asterids</taxon>
        <taxon>lamiids</taxon>
        <taxon>Lamiales</taxon>
        <taxon>Lamiaceae</taxon>
        <taxon>Nepetoideae</taxon>
        <taxon>Elsholtzieae</taxon>
        <taxon>Perilla</taxon>
    </lineage>
</organism>
<dbReference type="Pfam" id="PF13041">
    <property type="entry name" value="PPR_2"/>
    <property type="match status" value="3"/>
</dbReference>
<dbReference type="Pfam" id="PF20431">
    <property type="entry name" value="E_motif"/>
    <property type="match status" value="1"/>
</dbReference>
<feature type="repeat" description="PPR" evidence="3">
    <location>
        <begin position="372"/>
        <end position="406"/>
    </location>
</feature>
<dbReference type="Pfam" id="PF12854">
    <property type="entry name" value="PPR_1"/>
    <property type="match status" value="1"/>
</dbReference>
<evidence type="ECO:0000256" key="3">
    <source>
        <dbReference type="PROSITE-ProRule" id="PRU00708"/>
    </source>
</evidence>
<name>A0AAD4J092_PERFH</name>
<dbReference type="InterPro" id="IPR011990">
    <property type="entry name" value="TPR-like_helical_dom_sf"/>
</dbReference>
<protein>
    <submittedName>
        <fullName evidence="4">Pentatricopeptide repeat superfamily protein</fullName>
    </submittedName>
</protein>
<dbReference type="AlphaFoldDB" id="A0AAD4J092"/>
<evidence type="ECO:0000313" key="4">
    <source>
        <dbReference type="EMBL" id="KAH6824253.1"/>
    </source>
</evidence>
<comment type="caution">
    <text evidence="4">The sequence shown here is derived from an EMBL/GenBank/DDBJ whole genome shotgun (WGS) entry which is preliminary data.</text>
</comment>
<dbReference type="NCBIfam" id="TIGR00756">
    <property type="entry name" value="PPR"/>
    <property type="match status" value="8"/>
</dbReference>
<dbReference type="SMR" id="A0AAD4J092"/>
<evidence type="ECO:0000313" key="5">
    <source>
        <dbReference type="Proteomes" id="UP001190926"/>
    </source>
</evidence>
<dbReference type="SUPFAM" id="SSF48452">
    <property type="entry name" value="TPR-like"/>
    <property type="match status" value="1"/>
</dbReference>
<dbReference type="EMBL" id="SDAM02000444">
    <property type="protein sequence ID" value="KAH6824253.1"/>
    <property type="molecule type" value="Genomic_DNA"/>
</dbReference>
<dbReference type="FunFam" id="1.25.40.10:FF:000334">
    <property type="entry name" value="Pentatricopeptide repeat-containing protein"/>
    <property type="match status" value="1"/>
</dbReference>
<keyword evidence="5" id="KW-1185">Reference proteome</keyword>
<dbReference type="InterPro" id="IPR002885">
    <property type="entry name" value="PPR_rpt"/>
</dbReference>
<dbReference type="GO" id="GO:0009451">
    <property type="term" value="P:RNA modification"/>
    <property type="evidence" value="ECO:0007669"/>
    <property type="project" value="InterPro"/>
</dbReference>
<gene>
    <name evidence="4" type="ORF">C2S53_019271</name>
</gene>
<dbReference type="GO" id="GO:0003723">
    <property type="term" value="F:RNA binding"/>
    <property type="evidence" value="ECO:0007669"/>
    <property type="project" value="InterPro"/>
</dbReference>
<feature type="repeat" description="PPR" evidence="3">
    <location>
        <begin position="75"/>
        <end position="109"/>
    </location>
</feature>
<dbReference type="PANTHER" id="PTHR47926">
    <property type="entry name" value="PENTATRICOPEPTIDE REPEAT-CONTAINING PROTEIN"/>
    <property type="match status" value="1"/>
</dbReference>
<feature type="repeat" description="PPR" evidence="3">
    <location>
        <begin position="177"/>
        <end position="211"/>
    </location>
</feature>
<accession>A0AAD4J092</accession>
<dbReference type="Gene3D" id="1.25.40.10">
    <property type="entry name" value="Tetratricopeptide repeat domain"/>
    <property type="match status" value="4"/>
</dbReference>
<feature type="repeat" description="PPR" evidence="3">
    <location>
        <begin position="270"/>
        <end position="304"/>
    </location>
</feature>
<dbReference type="InterPro" id="IPR046848">
    <property type="entry name" value="E_motif"/>
</dbReference>
<dbReference type="PROSITE" id="PS51375">
    <property type="entry name" value="PPR"/>
    <property type="match status" value="5"/>
</dbReference>
<proteinExistence type="inferred from homology"/>